<evidence type="ECO:0000256" key="1">
    <source>
        <dbReference type="SAM" id="SignalP"/>
    </source>
</evidence>
<keyword evidence="1" id="KW-0732">Signal</keyword>
<name>A0A646QID0_9MYRI</name>
<dbReference type="AlphaFoldDB" id="A0A646QID0"/>
<proteinExistence type="predicted"/>
<reference evidence="2" key="1">
    <citation type="submission" date="2018-11" db="EMBL/GenBank/DDBJ databases">
        <title>Venom-gland transcriptomics and venom proteomics of the Florida green centipede (Hemiscolopendra marginata) reveal sex-based variation in a centipede venom.</title>
        <authorList>
            <person name="Nystrom G.S."/>
            <person name="Ward M.J."/>
            <person name="Ellsworth S.A."/>
            <person name="Rokyta D.R."/>
        </authorList>
    </citation>
    <scope>NUCLEOTIDE SEQUENCE</scope>
    <source>
        <tissue evidence="2">Venom gland</tissue>
    </source>
</reference>
<protein>
    <submittedName>
        <fullName evidence="2">SLPTX4</fullName>
    </submittedName>
</protein>
<dbReference type="EMBL" id="GHBY01000648">
    <property type="protein sequence ID" value="MUP40825.1"/>
    <property type="molecule type" value="Transcribed_RNA"/>
</dbReference>
<accession>A0A646QID0</accession>
<feature type="signal peptide" evidence="1">
    <location>
        <begin position="1"/>
        <end position="25"/>
    </location>
</feature>
<sequence length="66" mass="7311">MSRNALFIFVLVLMLSSFQILMTNAGPVARDALSRESRYSASCRTLRCADGYVCDESQGKCRQSAD</sequence>
<feature type="chain" id="PRO_5024936267" evidence="1">
    <location>
        <begin position="26"/>
        <end position="66"/>
    </location>
</feature>
<organism evidence="2">
    <name type="scientific">Hemiscolopendra marginata</name>
    <dbReference type="NCBI Taxonomy" id="943146"/>
    <lineage>
        <taxon>Eukaryota</taxon>
        <taxon>Metazoa</taxon>
        <taxon>Ecdysozoa</taxon>
        <taxon>Arthropoda</taxon>
        <taxon>Myriapoda</taxon>
        <taxon>Chilopoda</taxon>
        <taxon>Pleurostigmophora</taxon>
        <taxon>Scolopendromorpha</taxon>
        <taxon>Scolopendridae</taxon>
        <taxon>Hemiscolopendra</taxon>
    </lineage>
</organism>
<evidence type="ECO:0000313" key="2">
    <source>
        <dbReference type="EMBL" id="MUP40825.1"/>
    </source>
</evidence>